<evidence type="ECO:0000256" key="1">
    <source>
        <dbReference type="SAM" id="Phobius"/>
    </source>
</evidence>
<reference evidence="2" key="1">
    <citation type="submission" date="2014-07" db="EMBL/GenBank/DDBJ databases">
        <authorList>
            <person name="Martin A.A"/>
            <person name="De Silva N."/>
        </authorList>
    </citation>
    <scope>NUCLEOTIDE SEQUENCE</scope>
</reference>
<keyword evidence="1" id="KW-1133">Transmembrane helix</keyword>
<keyword evidence="1" id="KW-0812">Transmembrane</keyword>
<dbReference type="WBParaSite" id="SVE_1729700.1">
    <property type="protein sequence ID" value="SVE_1729700.1"/>
    <property type="gene ID" value="SVE_1729700"/>
</dbReference>
<feature type="transmembrane region" description="Helical" evidence="1">
    <location>
        <begin position="7"/>
        <end position="24"/>
    </location>
</feature>
<sequence length="306" mass="34947">MTSFMKTILIYYITITILIIFINGKDITIAMRENITTPCPNMNSDVVDPDSIKFKFKPIAANSKENGDSVTVISQDGRQSRLQFPGCYKVDLTFKVKKPLKNPYIEAFFQMGTNLPCQTFEQKTNRVFNQVNNICTNITYHNWCPQSLNTELRGMVQGKSTCKFCNICGTLIDEEDKIKKYITNFDKNSECDTSKDIQKLSFKMCTPSQKELRSSSTDVESKMSEYWNYLKQGVLTAVIHVVDRGSINGNKMKQCQRMCSTSENGNSVSEGYSTKMFKTLTKLCTPKDRYVACAYHTMKFDVFGEF</sequence>
<protein>
    <submittedName>
        <fullName evidence="3">Uncharacterized protein</fullName>
    </submittedName>
</protein>
<dbReference type="STRING" id="75913.A0A0K0FXX1"/>
<proteinExistence type="predicted"/>
<organism evidence="2 3">
    <name type="scientific">Strongyloides venezuelensis</name>
    <name type="common">Threadworm</name>
    <dbReference type="NCBI Taxonomy" id="75913"/>
    <lineage>
        <taxon>Eukaryota</taxon>
        <taxon>Metazoa</taxon>
        <taxon>Ecdysozoa</taxon>
        <taxon>Nematoda</taxon>
        <taxon>Chromadorea</taxon>
        <taxon>Rhabditida</taxon>
        <taxon>Tylenchina</taxon>
        <taxon>Panagrolaimomorpha</taxon>
        <taxon>Strongyloidoidea</taxon>
        <taxon>Strongyloididae</taxon>
        <taxon>Strongyloides</taxon>
    </lineage>
</organism>
<dbReference type="AlphaFoldDB" id="A0A0K0FXX1"/>
<dbReference type="Proteomes" id="UP000035680">
    <property type="component" value="Unassembled WGS sequence"/>
</dbReference>
<accession>A0A0K0FXX1</accession>
<keyword evidence="1" id="KW-0472">Membrane</keyword>
<name>A0A0K0FXX1_STRVS</name>
<evidence type="ECO:0000313" key="2">
    <source>
        <dbReference type="Proteomes" id="UP000035680"/>
    </source>
</evidence>
<reference evidence="3" key="2">
    <citation type="submission" date="2015-08" db="UniProtKB">
        <authorList>
            <consortium name="WormBaseParasite"/>
        </authorList>
    </citation>
    <scope>IDENTIFICATION</scope>
</reference>
<keyword evidence="2" id="KW-1185">Reference proteome</keyword>
<evidence type="ECO:0000313" key="3">
    <source>
        <dbReference type="WBParaSite" id="SVE_1729700.1"/>
    </source>
</evidence>